<name>A0ABW9N0W1_9FIRM</name>
<gene>
    <name evidence="1" type="ORF">AB9Q04_04920</name>
</gene>
<dbReference type="RefSeq" id="WP_410024255.1">
    <property type="nucleotide sequence ID" value="NZ_JBGMEG010000007.1"/>
</dbReference>
<accession>A0ABW9N0W1</accession>
<dbReference type="EMBL" id="JBGMEG010000007">
    <property type="protein sequence ID" value="MFO3717696.1"/>
    <property type="molecule type" value="Genomic_DNA"/>
</dbReference>
<evidence type="ECO:0000313" key="1">
    <source>
        <dbReference type="EMBL" id="MFO3717696.1"/>
    </source>
</evidence>
<keyword evidence="2" id="KW-1185">Reference proteome</keyword>
<sequence>MENNILAGETVLTENMEFTWIKDVTKHESTPIEEIDFGKDYTLSLKKRISFYKYFINYLLTENYEAFGIDKKKVSEKSYAIFDAIEKNEESQELNKLVDFIADEFEKRTYRSNQLPSVASGSALSEDCEILSISKEEILADLKADFISRDRMIAYAFGLGMDIEELETFLMKVLEGTGLNIWDKKEGLAYIAFKFFPKDSLNFYIRANELYDYTGDFNKLKDVDQLASLNTVVLQNYINVYLSTFVDVERASDDLILDIIGYYKELVSQNTSRTIKTEFISSFEGIEKRLADRLEEDIADVKFFVRGKVEISYSSDKDITLGPDDKFIWRSDLTQETLIYHPYREYRLAKSPEERKIKLSLVSNLYDKKEDALLLIHKESYKNFAFVNDYEFIKSVASDAFYITDSYKDAILAYLYKKSTPTKKSYPEISEEKLALLDDLLKDTKIRLEDLSAIIENNELDKLSRDLLITVFFLDFVLNNEDKWDDYLENPTKRKRNYLIFMDHQLRNCKLYEYNTSNPYECVLLKLVVDDDPIEAFKDLWALYVANIDKKRD</sequence>
<organism evidence="1 2">
    <name type="scientific">Anaerococcus groningensis</name>
    <dbReference type="NCBI Taxonomy" id="3115616"/>
    <lineage>
        <taxon>Bacteria</taxon>
        <taxon>Bacillati</taxon>
        <taxon>Bacillota</taxon>
        <taxon>Tissierellia</taxon>
        <taxon>Tissierellales</taxon>
        <taxon>Peptoniphilaceae</taxon>
        <taxon>Anaerococcus</taxon>
    </lineage>
</organism>
<comment type="caution">
    <text evidence="1">The sequence shown here is derived from an EMBL/GenBank/DDBJ whole genome shotgun (WGS) entry which is preliminary data.</text>
</comment>
<dbReference type="Proteomes" id="UP001637993">
    <property type="component" value="Unassembled WGS sequence"/>
</dbReference>
<protein>
    <submittedName>
        <fullName evidence="1">Uncharacterized protein</fullName>
    </submittedName>
</protein>
<reference evidence="1 2" key="1">
    <citation type="journal article" date="2025" name="Anaerobe">
        <title>Description of Anaerococcus kampingiae sp. nov., Anaerococcus groningensis sp. nov., Anaerococcus martiniensis sp. nov., and Anaerococcus cruorum sp. nov., isolated from human clinical specimens.</title>
        <authorList>
            <person name="Boiten K.E."/>
            <person name="Meijer J."/>
            <person name="van Wezel E.M."/>
            <person name="Veloo A.C.M."/>
        </authorList>
    </citation>
    <scope>NUCLEOTIDE SEQUENCE [LARGE SCALE GENOMIC DNA]</scope>
    <source>
        <strain evidence="1 2">ENR1011</strain>
    </source>
</reference>
<proteinExistence type="predicted"/>
<evidence type="ECO:0000313" key="2">
    <source>
        <dbReference type="Proteomes" id="UP001637993"/>
    </source>
</evidence>